<feature type="chain" id="PRO_5014798625" evidence="1">
    <location>
        <begin position="26"/>
        <end position="95"/>
    </location>
</feature>
<sequence>MPVTCCWKWMRDLSFSLCHWHLIYPTTTYLGGDCVEFCLSSCRNLANGDMGFWGPAEATVFVTDTLDLVVTVPPSCDSTFDEATVRVICCCCCCC</sequence>
<dbReference type="AlphaFoldDB" id="A0A2M4C9S5"/>
<keyword evidence="1" id="KW-0732">Signal</keyword>
<protein>
    <submittedName>
        <fullName evidence="2">Putative secreted protein</fullName>
    </submittedName>
</protein>
<accession>A0A2M4C9S5</accession>
<organism evidence="2">
    <name type="scientific">Anopheles marajoara</name>
    <dbReference type="NCBI Taxonomy" id="58244"/>
    <lineage>
        <taxon>Eukaryota</taxon>
        <taxon>Metazoa</taxon>
        <taxon>Ecdysozoa</taxon>
        <taxon>Arthropoda</taxon>
        <taxon>Hexapoda</taxon>
        <taxon>Insecta</taxon>
        <taxon>Pterygota</taxon>
        <taxon>Neoptera</taxon>
        <taxon>Endopterygota</taxon>
        <taxon>Diptera</taxon>
        <taxon>Nematocera</taxon>
        <taxon>Culicoidea</taxon>
        <taxon>Culicidae</taxon>
        <taxon>Anophelinae</taxon>
        <taxon>Anopheles</taxon>
    </lineage>
</organism>
<evidence type="ECO:0000256" key="1">
    <source>
        <dbReference type="SAM" id="SignalP"/>
    </source>
</evidence>
<feature type="signal peptide" evidence="1">
    <location>
        <begin position="1"/>
        <end position="25"/>
    </location>
</feature>
<dbReference type="EMBL" id="GGFJ01012740">
    <property type="protein sequence ID" value="MBW61881.1"/>
    <property type="molecule type" value="Transcribed_RNA"/>
</dbReference>
<evidence type="ECO:0000313" key="2">
    <source>
        <dbReference type="EMBL" id="MBW61881.1"/>
    </source>
</evidence>
<reference evidence="2" key="1">
    <citation type="submission" date="2018-01" db="EMBL/GenBank/DDBJ databases">
        <title>An insight into the sialome of Amazonian anophelines.</title>
        <authorList>
            <person name="Ribeiro J.M."/>
            <person name="Scarpassa V."/>
            <person name="Calvo E."/>
        </authorList>
    </citation>
    <scope>NUCLEOTIDE SEQUENCE</scope>
    <source>
        <tissue evidence="2">Salivary glands</tissue>
    </source>
</reference>
<name>A0A2M4C9S5_9DIPT</name>
<proteinExistence type="predicted"/>